<evidence type="ECO:0000313" key="6">
    <source>
        <dbReference type="Proteomes" id="UP000245383"/>
    </source>
</evidence>
<dbReference type="OrthoDB" id="5550281at2759"/>
<dbReference type="Gene3D" id="1.10.30.10">
    <property type="entry name" value="High mobility group box domain"/>
    <property type="match status" value="2"/>
</dbReference>
<dbReference type="AlphaFoldDB" id="A0A2T9YN26"/>
<evidence type="ECO:0000256" key="2">
    <source>
        <dbReference type="PROSITE-ProRule" id="PRU00267"/>
    </source>
</evidence>
<dbReference type="PANTHER" id="PTHR48112">
    <property type="entry name" value="HIGH MOBILITY GROUP PROTEIN DSP1"/>
    <property type="match status" value="1"/>
</dbReference>
<dbReference type="Pfam" id="PF00505">
    <property type="entry name" value="HMG_box"/>
    <property type="match status" value="1"/>
</dbReference>
<dbReference type="PROSITE" id="PS50118">
    <property type="entry name" value="HMG_BOX_2"/>
    <property type="match status" value="1"/>
</dbReference>
<organism evidence="5 6">
    <name type="scientific">Smittium simulii</name>
    <dbReference type="NCBI Taxonomy" id="133385"/>
    <lineage>
        <taxon>Eukaryota</taxon>
        <taxon>Fungi</taxon>
        <taxon>Fungi incertae sedis</taxon>
        <taxon>Zoopagomycota</taxon>
        <taxon>Kickxellomycotina</taxon>
        <taxon>Harpellomycetes</taxon>
        <taxon>Harpellales</taxon>
        <taxon>Legeriomycetaceae</taxon>
        <taxon>Smittium</taxon>
    </lineage>
</organism>
<dbReference type="InterPro" id="IPR036910">
    <property type="entry name" value="HMG_box_dom_sf"/>
</dbReference>
<dbReference type="GO" id="GO:0003677">
    <property type="term" value="F:DNA binding"/>
    <property type="evidence" value="ECO:0007669"/>
    <property type="project" value="UniProtKB-UniRule"/>
</dbReference>
<evidence type="ECO:0000256" key="3">
    <source>
        <dbReference type="SAM" id="Coils"/>
    </source>
</evidence>
<gene>
    <name evidence="5" type="ORF">BB561_003073</name>
</gene>
<feature type="coiled-coil region" evidence="3">
    <location>
        <begin position="148"/>
        <end position="199"/>
    </location>
</feature>
<reference evidence="5 6" key="1">
    <citation type="journal article" date="2018" name="MBio">
        <title>Comparative Genomics Reveals the Core Gene Toolbox for the Fungus-Insect Symbiosis.</title>
        <authorList>
            <person name="Wang Y."/>
            <person name="Stata M."/>
            <person name="Wang W."/>
            <person name="Stajich J.E."/>
            <person name="White M.M."/>
            <person name="Moncalvo J.M."/>
        </authorList>
    </citation>
    <scope>NUCLEOTIDE SEQUENCE [LARGE SCALE GENOMIC DNA]</scope>
    <source>
        <strain evidence="5 6">SWE-8-4</strain>
    </source>
</reference>
<dbReference type="Pfam" id="PF09011">
    <property type="entry name" value="HMG_box_2"/>
    <property type="match status" value="1"/>
</dbReference>
<keyword evidence="3" id="KW-0175">Coiled coil</keyword>
<protein>
    <recommendedName>
        <fullName evidence="4">HMG box domain-containing protein</fullName>
    </recommendedName>
</protein>
<dbReference type="GO" id="GO:0005634">
    <property type="term" value="C:nucleus"/>
    <property type="evidence" value="ECO:0007669"/>
    <property type="project" value="UniProtKB-UniRule"/>
</dbReference>
<sequence length="394" mass="45368">MLKQLGLTKGQSSLGAATRSCSVGQHKSIVSAAVLWQNCARLATFDSNPSVFTPISIRYYSSNRNDTNLPGDDKSNQIIQSDSIKTAKLSNTLRRVSIKKESNKGNAQTSKKIKLLQAEKLKKTKLLQAEKLKKTKLLQAEKLKKTKLLQAEKLKKTKLLELQKLKKAKLLELQKLKKAKLLEAQKKQIAKQKKKATMKKLKLNNKSSVNKRLVVPSFPSSSRGLFIKDEYAKIKNDLLDSTHVLSTQNKIKDISLKWKLMAEAEKLEYEQKYKLLKEQFTATLYKWWDTIDKNLVKMENRRRKNINKIRKSKGINALAMLVDPRAPKRPPHSYAMFVKDIKKSNHPDLPNNKIDFIKYVAAKWNKLPETEKNIYRDKYNVVFKLYKENSNNSK</sequence>
<dbReference type="SUPFAM" id="SSF47095">
    <property type="entry name" value="HMG-box"/>
    <property type="match status" value="2"/>
</dbReference>
<comment type="caution">
    <text evidence="5">The sequence shown here is derived from an EMBL/GenBank/DDBJ whole genome shotgun (WGS) entry which is preliminary data.</text>
</comment>
<dbReference type="CDD" id="cd00084">
    <property type="entry name" value="HMG-box_SF"/>
    <property type="match status" value="1"/>
</dbReference>
<name>A0A2T9YN26_9FUNG</name>
<proteinExistence type="predicted"/>
<evidence type="ECO:0000259" key="4">
    <source>
        <dbReference type="PROSITE" id="PS50118"/>
    </source>
</evidence>
<dbReference type="Proteomes" id="UP000245383">
    <property type="component" value="Unassembled WGS sequence"/>
</dbReference>
<keyword evidence="1 2" id="KW-0238">DNA-binding</keyword>
<keyword evidence="6" id="KW-1185">Reference proteome</keyword>
<dbReference type="InterPro" id="IPR009071">
    <property type="entry name" value="HMG_box_dom"/>
</dbReference>
<dbReference type="EMBL" id="MBFR01000117">
    <property type="protein sequence ID" value="PVU93740.1"/>
    <property type="molecule type" value="Genomic_DNA"/>
</dbReference>
<dbReference type="SMART" id="SM00398">
    <property type="entry name" value="HMG"/>
    <property type="match status" value="2"/>
</dbReference>
<feature type="domain" description="HMG box" evidence="4">
    <location>
        <begin position="327"/>
        <end position="394"/>
    </location>
</feature>
<evidence type="ECO:0000256" key="1">
    <source>
        <dbReference type="ARBA" id="ARBA00023125"/>
    </source>
</evidence>
<evidence type="ECO:0000313" key="5">
    <source>
        <dbReference type="EMBL" id="PVU93740.1"/>
    </source>
</evidence>
<dbReference type="InterPro" id="IPR050342">
    <property type="entry name" value="HMGB"/>
</dbReference>
<keyword evidence="2" id="KW-0539">Nucleus</keyword>
<feature type="DNA-binding region" description="HMG box" evidence="2">
    <location>
        <begin position="327"/>
        <end position="394"/>
    </location>
</feature>
<accession>A0A2T9YN26</accession>
<dbReference type="STRING" id="133385.A0A2T9YN26"/>